<evidence type="ECO:0000313" key="3">
    <source>
        <dbReference type="Proteomes" id="UP000429555"/>
    </source>
</evidence>
<gene>
    <name evidence="2" type="ORF">GJV18_02340</name>
</gene>
<evidence type="ECO:0000313" key="2">
    <source>
        <dbReference type="EMBL" id="MVW74146.1"/>
    </source>
</evidence>
<proteinExistence type="predicted"/>
<accession>A0A6I4KUF8</accession>
<dbReference type="AlphaFoldDB" id="A0A6I4KUF8"/>
<comment type="caution">
    <text evidence="2">The sequence shown here is derived from an EMBL/GenBank/DDBJ whole genome shotgun (WGS) entry which is preliminary data.</text>
</comment>
<organism evidence="2 3">
    <name type="scientific">Pseudomonas xionganensis</name>
    <dbReference type="NCBI Taxonomy" id="2654845"/>
    <lineage>
        <taxon>Bacteria</taxon>
        <taxon>Pseudomonadati</taxon>
        <taxon>Pseudomonadota</taxon>
        <taxon>Gammaproteobacteria</taxon>
        <taxon>Pseudomonadales</taxon>
        <taxon>Pseudomonadaceae</taxon>
        <taxon>Pseudomonas</taxon>
    </lineage>
</organism>
<dbReference type="EMBL" id="WKJZ01000001">
    <property type="protein sequence ID" value="MVW74146.1"/>
    <property type="molecule type" value="Genomic_DNA"/>
</dbReference>
<name>A0A6I4KUF8_9PSED</name>
<reference evidence="2 3" key="1">
    <citation type="submission" date="2019-11" db="EMBL/GenBank/DDBJ databases">
        <title>Pseudomonas flavidum sp. nov., isolated from Baiyang Lake.</title>
        <authorList>
            <person name="Zhao Y."/>
        </authorList>
    </citation>
    <scope>NUCLEOTIDE SEQUENCE [LARGE SCALE GENOMIC DNA]</scope>
    <source>
        <strain evidence="3">R-22-3 w-18</strain>
    </source>
</reference>
<dbReference type="InterPro" id="IPR058059">
    <property type="entry name" value="PA3496-like"/>
</dbReference>
<evidence type="ECO:0000256" key="1">
    <source>
        <dbReference type="SAM" id="MobiDB-lite"/>
    </source>
</evidence>
<feature type="region of interest" description="Disordered" evidence="1">
    <location>
        <begin position="1"/>
        <end position="21"/>
    </location>
</feature>
<sequence>MSGYSDKSPSRELGDAKARRKLLDQRRMEYRRAIESYAEQRQLQHELVDYPELIAANYLDMSRSLQPRLAQAVPNSA</sequence>
<protein>
    <submittedName>
        <fullName evidence="2">Transcriptional regulator</fullName>
    </submittedName>
</protein>
<dbReference type="Proteomes" id="UP000429555">
    <property type="component" value="Unassembled WGS sequence"/>
</dbReference>
<dbReference type="RefSeq" id="WP_160343115.1">
    <property type="nucleotide sequence ID" value="NZ_WKJZ01000001.1"/>
</dbReference>
<dbReference type="NCBIfam" id="NF046101">
    <property type="entry name" value="PA3496_fam"/>
    <property type="match status" value="1"/>
</dbReference>
<keyword evidence="3" id="KW-1185">Reference proteome</keyword>
<feature type="compositionally biased region" description="Basic and acidic residues" evidence="1">
    <location>
        <begin position="8"/>
        <end position="21"/>
    </location>
</feature>